<feature type="transmembrane region" description="Helical" evidence="1">
    <location>
        <begin position="415"/>
        <end position="439"/>
    </location>
</feature>
<keyword evidence="3" id="KW-1185">Reference proteome</keyword>
<reference evidence="2 3" key="1">
    <citation type="journal article" date="2023" name="Microbiol. Spectr.">
        <title>Symbiosis of Carpenter Bees with Uncharacterized Lactic Acid Bacteria Showing NAD Auxotrophy.</title>
        <authorList>
            <person name="Kawasaki S."/>
            <person name="Ozawa K."/>
            <person name="Mori T."/>
            <person name="Yamamoto A."/>
            <person name="Ito M."/>
            <person name="Ohkuma M."/>
            <person name="Sakamoto M."/>
            <person name="Matsutani M."/>
        </authorList>
    </citation>
    <scope>NUCLEOTIDE SEQUENCE [LARGE SCALE GENOMIC DNA]</scope>
    <source>
        <strain evidence="2 3">KimH</strain>
    </source>
</reference>
<dbReference type="InterPro" id="IPR029058">
    <property type="entry name" value="AB_hydrolase_fold"/>
</dbReference>
<dbReference type="InterPro" id="IPR053145">
    <property type="entry name" value="AB_hydrolase_Est10"/>
</dbReference>
<keyword evidence="1" id="KW-1133">Transmembrane helix</keyword>
<feature type="transmembrane region" description="Helical" evidence="1">
    <location>
        <begin position="367"/>
        <end position="394"/>
    </location>
</feature>
<keyword evidence="1" id="KW-0472">Membrane</keyword>
<dbReference type="RefSeq" id="WP_317642594.1">
    <property type="nucleotide sequence ID" value="NZ_AP026800.1"/>
</dbReference>
<gene>
    <name evidence="2" type="ORF">KIMH_12030</name>
</gene>
<feature type="transmembrane region" description="Helical" evidence="1">
    <location>
        <begin position="522"/>
        <end position="545"/>
    </location>
</feature>
<sequence>MRILKRLSALLLSFAVLFGLVSGLNALMNPGWQVEPYKDHIRPATADTAIASNRGATTPEGHYQTKETWVSVKLAPEVSIQAIVREPVGAPAGHPACLFIHGAGTGKAADVYGDLASALASAGITTLVPDKRLDTYTTFHRDYADMAADYGKSLDILRSWPGVDSAKTGLYAESEGTWISSIMTAQDPTLAYSILTSPPVYPGRSQMSMAVSSYLDLIGAPAGIQAQIPKLMGMNFSPLGLEYADFNTLPNWDKLTQPTLINFGTSDDSMPVEQGAQEITRRAAKAGNTNVTLRYYPANHQMRMGSLLAKAGLPLEPHYTHNLEDWINAISLGTKSNEWATPMIAGVQPRQLFTAPRTTHHGLIGSVGALIAVLVASFVLPALALVGALFLVIAGSSRRRRSTSNTPAFGPKIVGLLWAGSLASLASLGISLAYIGVTATHALQLEPLTANMIRGWTELKLLALLVLVVLAFLPARALHNRMAAKRSGDQPNSYTIMACHARKLPAQSATPRPAIAQGWGHWMVLILALAGIVCCLVSLSFWGLFAW</sequence>
<evidence type="ECO:0000313" key="3">
    <source>
        <dbReference type="Proteomes" id="UP001321748"/>
    </source>
</evidence>
<dbReference type="Proteomes" id="UP001321748">
    <property type="component" value="Chromosome"/>
</dbReference>
<keyword evidence="1" id="KW-0812">Transmembrane</keyword>
<dbReference type="EMBL" id="AP026800">
    <property type="protein sequence ID" value="BDR55092.1"/>
    <property type="molecule type" value="Genomic_DNA"/>
</dbReference>
<feature type="transmembrane region" description="Helical" evidence="1">
    <location>
        <begin position="459"/>
        <end position="478"/>
    </location>
</feature>
<organism evidence="2 3">
    <name type="scientific">Bombiscardovia apis</name>
    <dbReference type="NCBI Taxonomy" id="2932182"/>
    <lineage>
        <taxon>Bacteria</taxon>
        <taxon>Bacillati</taxon>
        <taxon>Actinomycetota</taxon>
        <taxon>Actinomycetes</taxon>
        <taxon>Bifidobacteriales</taxon>
        <taxon>Bifidobacteriaceae</taxon>
        <taxon>Bombiscardovia</taxon>
    </lineage>
</organism>
<evidence type="ECO:0000313" key="2">
    <source>
        <dbReference type="EMBL" id="BDR55092.1"/>
    </source>
</evidence>
<accession>A0ABM8BDV5</accession>
<dbReference type="PANTHER" id="PTHR43265">
    <property type="entry name" value="ESTERASE ESTD"/>
    <property type="match status" value="1"/>
</dbReference>
<dbReference type="SUPFAM" id="SSF53474">
    <property type="entry name" value="alpha/beta-Hydrolases"/>
    <property type="match status" value="1"/>
</dbReference>
<dbReference type="Gene3D" id="3.40.50.1820">
    <property type="entry name" value="alpha/beta hydrolase"/>
    <property type="match status" value="1"/>
</dbReference>
<proteinExistence type="predicted"/>
<dbReference type="PANTHER" id="PTHR43265:SF1">
    <property type="entry name" value="ESTERASE ESTD"/>
    <property type="match status" value="1"/>
</dbReference>
<protein>
    <submittedName>
        <fullName evidence="2">Peptidase S9</fullName>
    </submittedName>
</protein>
<name>A0ABM8BDV5_9BIFI</name>
<evidence type="ECO:0000256" key="1">
    <source>
        <dbReference type="SAM" id="Phobius"/>
    </source>
</evidence>